<organism evidence="8 9">
    <name type="scientific">Microthyrium microscopicum</name>
    <dbReference type="NCBI Taxonomy" id="703497"/>
    <lineage>
        <taxon>Eukaryota</taxon>
        <taxon>Fungi</taxon>
        <taxon>Dikarya</taxon>
        <taxon>Ascomycota</taxon>
        <taxon>Pezizomycotina</taxon>
        <taxon>Dothideomycetes</taxon>
        <taxon>Dothideomycetes incertae sedis</taxon>
        <taxon>Microthyriales</taxon>
        <taxon>Microthyriaceae</taxon>
        <taxon>Microthyrium</taxon>
    </lineage>
</organism>
<dbReference type="Proteomes" id="UP000799302">
    <property type="component" value="Unassembled WGS sequence"/>
</dbReference>
<reference evidence="8" key="1">
    <citation type="journal article" date="2020" name="Stud. Mycol.">
        <title>101 Dothideomycetes genomes: a test case for predicting lifestyles and emergence of pathogens.</title>
        <authorList>
            <person name="Haridas S."/>
            <person name="Albert R."/>
            <person name="Binder M."/>
            <person name="Bloem J."/>
            <person name="Labutti K."/>
            <person name="Salamov A."/>
            <person name="Andreopoulos B."/>
            <person name="Baker S."/>
            <person name="Barry K."/>
            <person name="Bills G."/>
            <person name="Bluhm B."/>
            <person name="Cannon C."/>
            <person name="Castanera R."/>
            <person name="Culley D."/>
            <person name="Daum C."/>
            <person name="Ezra D."/>
            <person name="Gonzalez J."/>
            <person name="Henrissat B."/>
            <person name="Kuo A."/>
            <person name="Liang C."/>
            <person name="Lipzen A."/>
            <person name="Lutzoni F."/>
            <person name="Magnuson J."/>
            <person name="Mondo S."/>
            <person name="Nolan M."/>
            <person name="Ohm R."/>
            <person name="Pangilinan J."/>
            <person name="Park H.-J."/>
            <person name="Ramirez L."/>
            <person name="Alfaro M."/>
            <person name="Sun H."/>
            <person name="Tritt A."/>
            <person name="Yoshinaga Y."/>
            <person name="Zwiers L.-H."/>
            <person name="Turgeon B."/>
            <person name="Goodwin S."/>
            <person name="Spatafora J."/>
            <person name="Crous P."/>
            <person name="Grigoriev I."/>
        </authorList>
    </citation>
    <scope>NUCLEOTIDE SEQUENCE</scope>
    <source>
        <strain evidence="8">CBS 115976</strain>
    </source>
</reference>
<feature type="domain" description="AMP-dependent synthetase/ligase" evidence="6">
    <location>
        <begin position="33"/>
        <end position="391"/>
    </location>
</feature>
<dbReference type="Gene3D" id="3.30.300.30">
    <property type="match status" value="1"/>
</dbReference>
<dbReference type="SUPFAM" id="SSF56801">
    <property type="entry name" value="Acetyl-CoA synthetase-like"/>
    <property type="match status" value="1"/>
</dbReference>
<dbReference type="Pfam" id="PF00501">
    <property type="entry name" value="AMP-binding"/>
    <property type="match status" value="1"/>
</dbReference>
<dbReference type="Gene3D" id="3.40.50.12780">
    <property type="entry name" value="N-terminal domain of ligase-like"/>
    <property type="match status" value="1"/>
</dbReference>
<evidence type="ECO:0000259" key="6">
    <source>
        <dbReference type="Pfam" id="PF00501"/>
    </source>
</evidence>
<dbReference type="PANTHER" id="PTHR24096">
    <property type="entry name" value="LONG-CHAIN-FATTY-ACID--COA LIGASE"/>
    <property type="match status" value="1"/>
</dbReference>
<keyword evidence="4" id="KW-0547">Nucleotide-binding</keyword>
<evidence type="ECO:0000259" key="7">
    <source>
        <dbReference type="Pfam" id="PF13193"/>
    </source>
</evidence>
<evidence type="ECO:0000313" key="8">
    <source>
        <dbReference type="EMBL" id="KAF2667285.1"/>
    </source>
</evidence>
<protein>
    <submittedName>
        <fullName evidence="8">AMP-binding enzyme</fullName>
    </submittedName>
</protein>
<dbReference type="OrthoDB" id="6509636at2759"/>
<dbReference type="InterPro" id="IPR000873">
    <property type="entry name" value="AMP-dep_synth/lig_dom"/>
</dbReference>
<dbReference type="PROSITE" id="PS00455">
    <property type="entry name" value="AMP_BINDING"/>
    <property type="match status" value="1"/>
</dbReference>
<evidence type="ECO:0000256" key="4">
    <source>
        <dbReference type="ARBA" id="ARBA00022741"/>
    </source>
</evidence>
<dbReference type="Pfam" id="PF13193">
    <property type="entry name" value="AMP-binding_C"/>
    <property type="match status" value="1"/>
</dbReference>
<evidence type="ECO:0000256" key="2">
    <source>
        <dbReference type="ARBA" id="ARBA00006432"/>
    </source>
</evidence>
<evidence type="ECO:0000256" key="1">
    <source>
        <dbReference type="ARBA" id="ARBA00005179"/>
    </source>
</evidence>
<dbReference type="GO" id="GO:0019748">
    <property type="term" value="P:secondary metabolic process"/>
    <property type="evidence" value="ECO:0007669"/>
    <property type="project" value="TreeGrafter"/>
</dbReference>
<evidence type="ECO:0000313" key="9">
    <source>
        <dbReference type="Proteomes" id="UP000799302"/>
    </source>
</evidence>
<keyword evidence="5" id="KW-0067">ATP-binding</keyword>
<evidence type="ECO:0000256" key="5">
    <source>
        <dbReference type="ARBA" id="ARBA00022840"/>
    </source>
</evidence>
<dbReference type="GO" id="GO:0016405">
    <property type="term" value="F:CoA-ligase activity"/>
    <property type="evidence" value="ECO:0007669"/>
    <property type="project" value="TreeGrafter"/>
</dbReference>
<name>A0A6A6U4T7_9PEZI</name>
<dbReference type="EMBL" id="MU004237">
    <property type="protein sequence ID" value="KAF2667285.1"/>
    <property type="molecule type" value="Genomic_DNA"/>
</dbReference>
<dbReference type="InterPro" id="IPR042099">
    <property type="entry name" value="ANL_N_sf"/>
</dbReference>
<dbReference type="InterPro" id="IPR025110">
    <property type="entry name" value="AMP-bd_C"/>
</dbReference>
<sequence>MHLPDRYTDLSYLDLLSYTFENLSSYDQNQSIYVDAHDETNHLSAFQIKKYVGRLISGFRAYGLKPGDCVFVHSFNNIWYTTLYLAIIGAGGCCASANPSYKTLEIIDLFTLAEAKFVVVEPELLPNILPAIKQYGLPLANVFTFDMKTKTDSSGLTALGSFLTYAESDWVQFNDAKQAKETVAALLFTSGTTGLPKAAAMSHFSLVSMNVAIRDPEPKPYEVNRLLCLPQFHSFNASLTHVAPLRDGHPIHIMRRFNLEHYIEYAQQHRITETTMVPPIVMQIQAFCLKERVSLSTLQLILCAGSPLEKELSKSMLKLLSPTARMYQVYGMSETGWITSLFYPQVDESGSVGRLLPNVECKIVDENGAKVLEGCHGELLVHGPALMTGYLGNPEATKQAFVGSWLKTGDVGYMQQGMIYIVDRVKDMIKVRGWQVAPSELEAHLRTHPAVADVGVVGISLPDSLGELPAAYVVLKEPQIDRPVTADELIEYLGNRLSKIKALSGGIRFVDSIPRNVSGKILRKELRQRAQQDFNISKTVD</sequence>
<proteinExistence type="inferred from homology"/>
<keyword evidence="3" id="KW-0436">Ligase</keyword>
<gene>
    <name evidence="8" type="ORF">BT63DRAFT_440976</name>
</gene>
<feature type="domain" description="AMP-binding enzyme C-terminal" evidence="7">
    <location>
        <begin position="440"/>
        <end position="520"/>
    </location>
</feature>
<keyword evidence="9" id="KW-1185">Reference proteome</keyword>
<comment type="similarity">
    <text evidence="2">Belongs to the ATP-dependent AMP-binding enzyme family.</text>
</comment>
<dbReference type="InterPro" id="IPR020845">
    <property type="entry name" value="AMP-binding_CS"/>
</dbReference>
<accession>A0A6A6U4T7</accession>
<dbReference type="PANTHER" id="PTHR24096:SF317">
    <property type="entry name" value="ADENYLATE-FORMING ENZYME AFEA"/>
    <property type="match status" value="1"/>
</dbReference>
<dbReference type="AlphaFoldDB" id="A0A6A6U4T7"/>
<evidence type="ECO:0000256" key="3">
    <source>
        <dbReference type="ARBA" id="ARBA00022598"/>
    </source>
</evidence>
<dbReference type="GO" id="GO:0005524">
    <property type="term" value="F:ATP binding"/>
    <property type="evidence" value="ECO:0007669"/>
    <property type="project" value="UniProtKB-KW"/>
</dbReference>
<comment type="pathway">
    <text evidence="1">Secondary metabolite biosynthesis.</text>
</comment>
<dbReference type="InterPro" id="IPR045851">
    <property type="entry name" value="AMP-bd_C_sf"/>
</dbReference>